<evidence type="ECO:0008006" key="4">
    <source>
        <dbReference type="Google" id="ProtNLM"/>
    </source>
</evidence>
<feature type="region of interest" description="Disordered" evidence="1">
    <location>
        <begin position="28"/>
        <end position="60"/>
    </location>
</feature>
<proteinExistence type="evidence at transcript level"/>
<protein>
    <recommendedName>
        <fullName evidence="4">Transmembrane protein</fullName>
    </recommendedName>
</protein>
<feature type="chain" id="PRO_5003678929" description="Transmembrane protein" evidence="2">
    <location>
        <begin position="23"/>
        <end position="147"/>
    </location>
</feature>
<reference evidence="3" key="1">
    <citation type="submission" date="2012-05" db="EMBL/GenBank/DDBJ databases">
        <authorList>
            <person name="Krishnakumar V."/>
            <person name="Cheung F."/>
            <person name="Xiao Y."/>
            <person name="Chan A."/>
            <person name="Moskal W.A."/>
            <person name="Town C.D."/>
        </authorList>
    </citation>
    <scope>NUCLEOTIDE SEQUENCE</scope>
</reference>
<name>I3T0V1_MEDTR</name>
<feature type="signal peptide" evidence="2">
    <location>
        <begin position="1"/>
        <end position="22"/>
    </location>
</feature>
<sequence>MGLLSNFAELVNFLVQLSSVMVSVLTSSGNSERNSSRMPSSNTCNLPQTPVSLTRKTSNTPTSNNTFITLTLGHSNDVNHFIFLEHSVQCSKTTGSFHITHNTDNNHGRCLNDCHGLTSLLLVKLGSWLFDFSDNVGHTSLVTQEGS</sequence>
<evidence type="ECO:0000256" key="1">
    <source>
        <dbReference type="SAM" id="MobiDB-lite"/>
    </source>
</evidence>
<evidence type="ECO:0000256" key="2">
    <source>
        <dbReference type="SAM" id="SignalP"/>
    </source>
</evidence>
<feature type="compositionally biased region" description="Polar residues" evidence="1">
    <location>
        <begin position="29"/>
        <end position="60"/>
    </location>
</feature>
<dbReference type="EMBL" id="BT146349">
    <property type="protein sequence ID" value="AFK46143.1"/>
    <property type="molecule type" value="mRNA"/>
</dbReference>
<accession>I3T0V1</accession>
<organism evidence="3">
    <name type="scientific">Medicago truncatula</name>
    <name type="common">Barrel medic</name>
    <name type="synonym">Medicago tribuloides</name>
    <dbReference type="NCBI Taxonomy" id="3880"/>
    <lineage>
        <taxon>Eukaryota</taxon>
        <taxon>Viridiplantae</taxon>
        <taxon>Streptophyta</taxon>
        <taxon>Embryophyta</taxon>
        <taxon>Tracheophyta</taxon>
        <taxon>Spermatophyta</taxon>
        <taxon>Magnoliopsida</taxon>
        <taxon>eudicotyledons</taxon>
        <taxon>Gunneridae</taxon>
        <taxon>Pentapetalae</taxon>
        <taxon>rosids</taxon>
        <taxon>fabids</taxon>
        <taxon>Fabales</taxon>
        <taxon>Fabaceae</taxon>
        <taxon>Papilionoideae</taxon>
        <taxon>50 kb inversion clade</taxon>
        <taxon>NPAAA clade</taxon>
        <taxon>Hologalegina</taxon>
        <taxon>IRL clade</taxon>
        <taxon>Trifolieae</taxon>
        <taxon>Medicago</taxon>
    </lineage>
</organism>
<evidence type="ECO:0000313" key="3">
    <source>
        <dbReference type="EMBL" id="AFK46143.1"/>
    </source>
</evidence>
<keyword evidence="2" id="KW-0732">Signal</keyword>
<dbReference type="AlphaFoldDB" id="I3T0V1"/>